<evidence type="ECO:0000256" key="4">
    <source>
        <dbReference type="ARBA" id="ARBA00023125"/>
    </source>
</evidence>
<keyword evidence="4 6" id="KW-0238">DNA-binding</keyword>
<dbReference type="Pfam" id="PF04539">
    <property type="entry name" value="Sigma70_r3"/>
    <property type="match status" value="1"/>
</dbReference>
<dbReference type="InterPro" id="IPR014284">
    <property type="entry name" value="RNA_pol_sigma-70_dom"/>
</dbReference>
<keyword evidence="2 6" id="KW-0805">Transcription regulation</keyword>
<protein>
    <recommendedName>
        <fullName evidence="6">RNA polymerase sigma factor</fullName>
    </recommendedName>
</protein>
<feature type="domain" description="RNA polymerase sigma-70" evidence="7">
    <location>
        <begin position="46"/>
        <end position="59"/>
    </location>
</feature>
<dbReference type="InterPro" id="IPR013324">
    <property type="entry name" value="RNA_pol_sigma_r3/r4-like"/>
</dbReference>
<dbReference type="PROSITE" id="PS00715">
    <property type="entry name" value="SIGMA70_1"/>
    <property type="match status" value="1"/>
</dbReference>
<dbReference type="PANTHER" id="PTHR30603:SF17">
    <property type="entry name" value="RNA POLYMERASE SIGMA-G FACTOR"/>
    <property type="match status" value="1"/>
</dbReference>
<proteinExistence type="inferred from homology"/>
<dbReference type="Gene3D" id="1.10.10.10">
    <property type="entry name" value="Winged helix-like DNA-binding domain superfamily/Winged helix DNA-binding domain"/>
    <property type="match status" value="2"/>
</dbReference>
<comment type="similarity">
    <text evidence="6">Belongs to the sigma-70 factor family.</text>
</comment>
<dbReference type="Proteomes" id="UP000886757">
    <property type="component" value="Unassembled WGS sequence"/>
</dbReference>
<evidence type="ECO:0000256" key="6">
    <source>
        <dbReference type="RuleBase" id="RU362124"/>
    </source>
</evidence>
<evidence type="ECO:0000256" key="3">
    <source>
        <dbReference type="ARBA" id="ARBA00023082"/>
    </source>
</evidence>
<keyword evidence="1" id="KW-0749">Sporulation</keyword>
<evidence type="ECO:0000313" key="9">
    <source>
        <dbReference type="EMBL" id="HIR13358.1"/>
    </source>
</evidence>
<dbReference type="InterPro" id="IPR007624">
    <property type="entry name" value="RNA_pol_sigma70_r3"/>
</dbReference>
<dbReference type="PIRSF" id="PIRSF000770">
    <property type="entry name" value="RNA_pol_sigma-SigE/K"/>
    <property type="match status" value="1"/>
</dbReference>
<organism evidence="9 10">
    <name type="scientific">Candidatus Choladousia intestinavium</name>
    <dbReference type="NCBI Taxonomy" id="2840727"/>
    <lineage>
        <taxon>Bacteria</taxon>
        <taxon>Bacillati</taxon>
        <taxon>Bacillota</taxon>
        <taxon>Clostridia</taxon>
        <taxon>Lachnospirales</taxon>
        <taxon>Lachnospiraceae</taxon>
        <taxon>Lachnospiraceae incertae sedis</taxon>
        <taxon>Candidatus Choladousia</taxon>
    </lineage>
</organism>
<dbReference type="InterPro" id="IPR000943">
    <property type="entry name" value="RNA_pol_sigma70"/>
</dbReference>
<comment type="function">
    <text evidence="6">Sigma factors are initiation factors that promote the attachment of RNA polymerase to specific initiation sites and are then released.</text>
</comment>
<dbReference type="SUPFAM" id="SSF88946">
    <property type="entry name" value="Sigma2 domain of RNA polymerase sigma factors"/>
    <property type="match status" value="1"/>
</dbReference>
<sequence>MEHTLALIKQVHEGDKKAREQLVEENMGLVFAVVRRFRGRGCEKEDLIQLGCIGLLKAIDHFDTSFGVCFSTYAVPMITGEIRRFLRDDGMIKVSRLHKEAAAKASRAREAIEKEKGSEATVEEIASRAGLCPEELVLAMEAVSEVESLSQTIYSGDGTPVLLADRLPDKKDRNEELLNRMLLNQLLNLLDEREQEIIRLRYFQDQTQIQVAKRLGMTQVQVSRAEKRILRKLRHAGE</sequence>
<comment type="caution">
    <text evidence="9">The sequence shown here is derived from an EMBL/GenBank/DDBJ whole genome shotgun (WGS) entry which is preliminary data.</text>
</comment>
<dbReference type="Pfam" id="PF04545">
    <property type="entry name" value="Sigma70_r4"/>
    <property type="match status" value="1"/>
</dbReference>
<dbReference type="GO" id="GO:0003677">
    <property type="term" value="F:DNA binding"/>
    <property type="evidence" value="ECO:0007669"/>
    <property type="project" value="UniProtKB-KW"/>
</dbReference>
<dbReference type="PROSITE" id="PS00716">
    <property type="entry name" value="SIGMA70_2"/>
    <property type="match status" value="1"/>
</dbReference>
<dbReference type="GO" id="GO:0030435">
    <property type="term" value="P:sporulation resulting in formation of a cellular spore"/>
    <property type="evidence" value="ECO:0007669"/>
    <property type="project" value="UniProtKB-KW"/>
</dbReference>
<dbReference type="PRINTS" id="PR00046">
    <property type="entry name" value="SIGMA70FCT"/>
</dbReference>
<dbReference type="EMBL" id="DVGK01000061">
    <property type="protein sequence ID" value="HIR13358.1"/>
    <property type="molecule type" value="Genomic_DNA"/>
</dbReference>
<evidence type="ECO:0000259" key="7">
    <source>
        <dbReference type="PROSITE" id="PS00715"/>
    </source>
</evidence>
<dbReference type="NCBIfam" id="TIGR02937">
    <property type="entry name" value="sigma70-ECF"/>
    <property type="match status" value="1"/>
</dbReference>
<evidence type="ECO:0000256" key="5">
    <source>
        <dbReference type="ARBA" id="ARBA00023163"/>
    </source>
</evidence>
<name>A0A9D1ABT1_9FIRM</name>
<dbReference type="PANTHER" id="PTHR30603">
    <property type="entry name" value="RNA POLYMERASE SIGMA FACTOR RPO"/>
    <property type="match status" value="1"/>
</dbReference>
<evidence type="ECO:0000313" key="10">
    <source>
        <dbReference type="Proteomes" id="UP000886757"/>
    </source>
</evidence>
<dbReference type="Pfam" id="PF04542">
    <property type="entry name" value="Sigma70_r2"/>
    <property type="match status" value="1"/>
</dbReference>
<gene>
    <name evidence="9" type="ORF">IAB31_05475</name>
</gene>
<keyword evidence="5 6" id="KW-0804">Transcription</keyword>
<evidence type="ECO:0000259" key="8">
    <source>
        <dbReference type="PROSITE" id="PS00716"/>
    </source>
</evidence>
<dbReference type="InterPro" id="IPR014322">
    <property type="entry name" value="RNA_pol_sigma-B/F/G"/>
</dbReference>
<dbReference type="GO" id="GO:0006352">
    <property type="term" value="P:DNA-templated transcription initiation"/>
    <property type="evidence" value="ECO:0007669"/>
    <property type="project" value="InterPro"/>
</dbReference>
<dbReference type="AlphaFoldDB" id="A0A9D1ABT1"/>
<dbReference type="SUPFAM" id="SSF88659">
    <property type="entry name" value="Sigma3 and sigma4 domains of RNA polymerase sigma factors"/>
    <property type="match status" value="2"/>
</dbReference>
<evidence type="ECO:0000256" key="1">
    <source>
        <dbReference type="ARBA" id="ARBA00022969"/>
    </source>
</evidence>
<dbReference type="InterPro" id="IPR036388">
    <property type="entry name" value="WH-like_DNA-bd_sf"/>
</dbReference>
<dbReference type="CDD" id="cd06171">
    <property type="entry name" value="Sigma70_r4"/>
    <property type="match status" value="1"/>
</dbReference>
<accession>A0A9D1ABT1</accession>
<reference evidence="9" key="2">
    <citation type="journal article" date="2021" name="PeerJ">
        <title>Extensive microbial diversity within the chicken gut microbiome revealed by metagenomics and culture.</title>
        <authorList>
            <person name="Gilroy R."/>
            <person name="Ravi A."/>
            <person name="Getino M."/>
            <person name="Pursley I."/>
            <person name="Horton D.L."/>
            <person name="Alikhan N.F."/>
            <person name="Baker D."/>
            <person name="Gharbi K."/>
            <person name="Hall N."/>
            <person name="Watson M."/>
            <person name="Adriaenssens E.M."/>
            <person name="Foster-Nyarko E."/>
            <person name="Jarju S."/>
            <person name="Secka A."/>
            <person name="Antonio M."/>
            <person name="Oren A."/>
            <person name="Chaudhuri R.R."/>
            <person name="La Ragione R."/>
            <person name="Hildebrand F."/>
            <person name="Pallen M.J."/>
        </authorList>
    </citation>
    <scope>NUCLEOTIDE SEQUENCE</scope>
    <source>
        <strain evidence="9">ChiSjej4B22-8148</strain>
    </source>
</reference>
<dbReference type="InterPro" id="IPR013325">
    <property type="entry name" value="RNA_pol_sigma_r2"/>
</dbReference>
<dbReference type="InterPro" id="IPR007627">
    <property type="entry name" value="RNA_pol_sigma70_r2"/>
</dbReference>
<evidence type="ECO:0000256" key="2">
    <source>
        <dbReference type="ARBA" id="ARBA00023015"/>
    </source>
</evidence>
<keyword evidence="3 6" id="KW-0731">Sigma factor</keyword>
<dbReference type="GO" id="GO:0016987">
    <property type="term" value="F:sigma factor activity"/>
    <property type="evidence" value="ECO:0007669"/>
    <property type="project" value="UniProtKB-KW"/>
</dbReference>
<dbReference type="NCBIfam" id="TIGR02980">
    <property type="entry name" value="SigBFG"/>
    <property type="match status" value="1"/>
</dbReference>
<dbReference type="InterPro" id="IPR050239">
    <property type="entry name" value="Sigma-70_RNA_pol_init_factors"/>
</dbReference>
<feature type="domain" description="RNA polymerase sigma-70" evidence="8">
    <location>
        <begin position="207"/>
        <end position="233"/>
    </location>
</feature>
<reference evidence="9" key="1">
    <citation type="submission" date="2020-10" db="EMBL/GenBank/DDBJ databases">
        <authorList>
            <person name="Gilroy R."/>
        </authorList>
    </citation>
    <scope>NUCLEOTIDE SEQUENCE</scope>
    <source>
        <strain evidence="9">ChiSjej4B22-8148</strain>
    </source>
</reference>
<dbReference type="Gene3D" id="1.20.120.1810">
    <property type="match status" value="1"/>
</dbReference>
<dbReference type="InterPro" id="IPR007630">
    <property type="entry name" value="RNA_pol_sigma70_r4"/>
</dbReference>